<evidence type="ECO:0000256" key="2">
    <source>
        <dbReference type="ARBA" id="ARBA00007251"/>
    </source>
</evidence>
<evidence type="ECO:0000256" key="4">
    <source>
        <dbReference type="ARBA" id="ARBA00022540"/>
    </source>
</evidence>
<dbReference type="Proteomes" id="UP000663880">
    <property type="component" value="Unassembled WGS sequence"/>
</dbReference>
<comment type="similarity">
    <text evidence="2 9">Belongs to the eIF-2B alpha/beta/delta subunits family.</text>
</comment>
<dbReference type="InterPro" id="IPR051855">
    <property type="entry name" value="eIF2B_beta_subunit"/>
</dbReference>
<dbReference type="PANTHER" id="PTHR45859">
    <property type="entry name" value="TRANSLATION INITIATION FACTOR EIF-2B SUBUNIT BETA"/>
    <property type="match status" value="1"/>
</dbReference>
<comment type="caution">
    <text evidence="10">The sequence shown here is derived from an EMBL/GenBank/DDBJ whole genome shotgun (WGS) entry which is preliminary data.</text>
</comment>
<name>A0A821UNS3_9NEOP</name>
<keyword evidence="3" id="KW-0963">Cytoplasm</keyword>
<dbReference type="PANTHER" id="PTHR45859:SF1">
    <property type="entry name" value="TRANSLATION INITIATION FACTOR EIF-2B SUBUNIT BETA"/>
    <property type="match status" value="1"/>
</dbReference>
<evidence type="ECO:0000256" key="6">
    <source>
        <dbReference type="ARBA" id="ARBA00044122"/>
    </source>
</evidence>
<evidence type="ECO:0000256" key="7">
    <source>
        <dbReference type="ARBA" id="ARBA00044228"/>
    </source>
</evidence>
<dbReference type="AlphaFoldDB" id="A0A821UNS3"/>
<evidence type="ECO:0000256" key="5">
    <source>
        <dbReference type="ARBA" id="ARBA00022917"/>
    </source>
</evidence>
<dbReference type="InterPro" id="IPR037171">
    <property type="entry name" value="NagB/RpiA_transferase-like"/>
</dbReference>
<gene>
    <name evidence="10" type="ORF">PMACD_LOCUS10588</name>
</gene>
<dbReference type="SUPFAM" id="SSF100950">
    <property type="entry name" value="NagB/RpiA/CoA transferase-like"/>
    <property type="match status" value="1"/>
</dbReference>
<proteinExistence type="inferred from homology"/>
<dbReference type="EMBL" id="CAJOBZ010000031">
    <property type="protein sequence ID" value="CAF4892368.1"/>
    <property type="molecule type" value="Genomic_DNA"/>
</dbReference>
<dbReference type="Pfam" id="PF01008">
    <property type="entry name" value="IF-2B"/>
    <property type="match status" value="1"/>
</dbReference>
<sequence>MPPQECNSPDLDEKSIENIVKFVSDIRTGKLQGSNKIAVATVSLLEQIITDASNTSVLCLVNAVRGTGRRITKALPQELIAANMVRRVLRAIRDEQRALANQSSEYSGDSLQRLVLAAPSRRATLPSNHDLREPIRDHIAELLGELEASTSSICGQAKEHIHADEVILTYGASSLVEKFLKSSGTNKMKILLVEGPKHAESAAMAVRLSTQGVNVTLVNGAAVGALMPRVNKVVIGVRSTLAGGAVLGDGGLLAVTTAARHYSVPVIALSPLYKLSPLHSCDHTHFNALSPPYTALPYMSGESAVAQVFAPMCDFVPPDHVTLFITNLGGSSPSYIYRLLSELYDPNDYQI</sequence>
<comment type="subunit">
    <text evidence="8">Component of the translation initiation factor 2B (eIF2B) complex which is a heterodecamer of two sets of five different subunits: alpha, beta, gamma, delta and epsilon. Subunits alpha, beta and delta comprise a regulatory subcomplex and subunits epsilon and gamma comprise a catalytic subcomplex. Within the complex, the hexameric regulatory complex resides at the center, with the two heterodimeric catalytic subcomplexes bound on opposite sides.</text>
</comment>
<evidence type="ECO:0000256" key="3">
    <source>
        <dbReference type="ARBA" id="ARBA00022490"/>
    </source>
</evidence>
<evidence type="ECO:0000256" key="8">
    <source>
        <dbReference type="ARBA" id="ARBA00046432"/>
    </source>
</evidence>
<dbReference type="OrthoDB" id="269919at2759"/>
<keyword evidence="4" id="KW-0396">Initiation factor</keyword>
<accession>A0A821UNS3</accession>
<evidence type="ECO:0000256" key="1">
    <source>
        <dbReference type="ARBA" id="ARBA00004514"/>
    </source>
</evidence>
<evidence type="ECO:0000313" key="11">
    <source>
        <dbReference type="Proteomes" id="UP000663880"/>
    </source>
</evidence>
<dbReference type="GO" id="GO:0005851">
    <property type="term" value="C:eukaryotic translation initiation factor 2B complex"/>
    <property type="evidence" value="ECO:0007669"/>
    <property type="project" value="TreeGrafter"/>
</dbReference>
<keyword evidence="5" id="KW-0648">Protein biosynthesis</keyword>
<evidence type="ECO:0000313" key="10">
    <source>
        <dbReference type="EMBL" id="CAF4892368.1"/>
    </source>
</evidence>
<dbReference type="InterPro" id="IPR000649">
    <property type="entry name" value="IF-2B-related"/>
</dbReference>
<protein>
    <recommendedName>
        <fullName evidence="6">Translation initiation factor eIF2B subunit beta</fullName>
    </recommendedName>
    <alternativeName>
        <fullName evidence="7">eIF2B GDP-GTP exchange factor subunit beta</fullName>
    </alternativeName>
</protein>
<dbReference type="GO" id="GO:0005085">
    <property type="term" value="F:guanyl-nucleotide exchange factor activity"/>
    <property type="evidence" value="ECO:0007669"/>
    <property type="project" value="TreeGrafter"/>
</dbReference>
<keyword evidence="11" id="KW-1185">Reference proteome</keyword>
<dbReference type="GO" id="GO:0005829">
    <property type="term" value="C:cytosol"/>
    <property type="evidence" value="ECO:0007669"/>
    <property type="project" value="UniProtKB-SubCell"/>
</dbReference>
<dbReference type="InterPro" id="IPR042529">
    <property type="entry name" value="IF_2B-like_C"/>
</dbReference>
<reference evidence="10" key="1">
    <citation type="submission" date="2021-02" db="EMBL/GenBank/DDBJ databases">
        <authorList>
            <person name="Steward A R."/>
        </authorList>
    </citation>
    <scope>NUCLEOTIDE SEQUENCE</scope>
</reference>
<evidence type="ECO:0000256" key="9">
    <source>
        <dbReference type="RuleBase" id="RU003814"/>
    </source>
</evidence>
<comment type="subcellular location">
    <subcellularLocation>
        <location evidence="1">Cytoplasm</location>
        <location evidence="1">Cytosol</location>
    </subcellularLocation>
</comment>
<dbReference type="Gene3D" id="3.40.50.10470">
    <property type="entry name" value="Translation initiation factor eif-2b, domain 2"/>
    <property type="match status" value="1"/>
</dbReference>
<dbReference type="GO" id="GO:0003743">
    <property type="term" value="F:translation initiation factor activity"/>
    <property type="evidence" value="ECO:0007669"/>
    <property type="project" value="UniProtKB-KW"/>
</dbReference>
<organism evidence="10 11">
    <name type="scientific">Pieris macdunnoughi</name>
    <dbReference type="NCBI Taxonomy" id="345717"/>
    <lineage>
        <taxon>Eukaryota</taxon>
        <taxon>Metazoa</taxon>
        <taxon>Ecdysozoa</taxon>
        <taxon>Arthropoda</taxon>
        <taxon>Hexapoda</taxon>
        <taxon>Insecta</taxon>
        <taxon>Pterygota</taxon>
        <taxon>Neoptera</taxon>
        <taxon>Endopterygota</taxon>
        <taxon>Lepidoptera</taxon>
        <taxon>Glossata</taxon>
        <taxon>Ditrysia</taxon>
        <taxon>Papilionoidea</taxon>
        <taxon>Pieridae</taxon>
        <taxon>Pierinae</taxon>
        <taxon>Pieris</taxon>
    </lineage>
</organism>